<comment type="caution">
    <text evidence="1">The sequence shown here is derived from an EMBL/GenBank/DDBJ whole genome shotgun (WGS) entry which is preliminary data.</text>
</comment>
<gene>
    <name evidence="1" type="ORF">E1163_02380</name>
</gene>
<dbReference type="EMBL" id="SMLW01000302">
    <property type="protein sequence ID" value="MTI23788.1"/>
    <property type="molecule type" value="Genomic_DNA"/>
</dbReference>
<organism evidence="1 2">
    <name type="scientific">Fulvivirga kasyanovii</name>
    <dbReference type="NCBI Taxonomy" id="396812"/>
    <lineage>
        <taxon>Bacteria</taxon>
        <taxon>Pseudomonadati</taxon>
        <taxon>Bacteroidota</taxon>
        <taxon>Cytophagia</taxon>
        <taxon>Cytophagales</taxon>
        <taxon>Fulvivirgaceae</taxon>
        <taxon>Fulvivirga</taxon>
    </lineage>
</organism>
<reference evidence="1 2" key="1">
    <citation type="submission" date="2019-02" db="EMBL/GenBank/DDBJ databases">
        <authorList>
            <person name="Goldberg S.R."/>
            <person name="Haltli B.A."/>
            <person name="Correa H."/>
            <person name="Russell K.G."/>
        </authorList>
    </citation>
    <scope>NUCLEOTIDE SEQUENCE [LARGE SCALE GENOMIC DNA]</scope>
    <source>
        <strain evidence="1 2">JCM 16186</strain>
    </source>
</reference>
<dbReference type="InterPro" id="IPR034660">
    <property type="entry name" value="DinB/YfiT-like"/>
</dbReference>
<proteinExistence type="predicted"/>
<dbReference type="Gene3D" id="1.20.120.450">
    <property type="entry name" value="dinb family like domain"/>
    <property type="match status" value="1"/>
</dbReference>
<protein>
    <submittedName>
        <fullName evidence="1">DUF1569 domain-containing protein</fullName>
    </submittedName>
</protein>
<dbReference type="Pfam" id="PF07606">
    <property type="entry name" value="DUF1569"/>
    <property type="match status" value="1"/>
</dbReference>
<sequence length="149" mass="17279">MKTVFDQAVRDELIGRINSLNESSVAQWGEMNIHQMLKHCILWDEWVLGTHNVEYKQSFLGKIFGKMALKSSVKDDKPLKKNMPADQHVVKDAPKDLEGQKRVWMERIASYDHYSNPAFVHGFFGKMSTEQIGIFAYKHSDHHLRQFGC</sequence>
<keyword evidence="2" id="KW-1185">Reference proteome</keyword>
<evidence type="ECO:0000313" key="1">
    <source>
        <dbReference type="EMBL" id="MTI23788.1"/>
    </source>
</evidence>
<evidence type="ECO:0000313" key="2">
    <source>
        <dbReference type="Proteomes" id="UP000798808"/>
    </source>
</evidence>
<dbReference type="InterPro" id="IPR011463">
    <property type="entry name" value="DUF1569"/>
</dbReference>
<dbReference type="Proteomes" id="UP000798808">
    <property type="component" value="Unassembled WGS sequence"/>
</dbReference>
<name>A0ABW9RIF9_9BACT</name>
<dbReference type="RefSeq" id="WP_343033726.1">
    <property type="nucleotide sequence ID" value="NZ_BAAAFL010000068.1"/>
</dbReference>
<accession>A0ABW9RIF9</accession>